<dbReference type="SUPFAM" id="SSF48452">
    <property type="entry name" value="TPR-like"/>
    <property type="match status" value="1"/>
</dbReference>
<evidence type="ECO:0008006" key="3">
    <source>
        <dbReference type="Google" id="ProtNLM"/>
    </source>
</evidence>
<keyword evidence="2" id="KW-1185">Reference proteome</keyword>
<protein>
    <recommendedName>
        <fullName evidence="3">Tetratricopeptide repeat protein</fullName>
    </recommendedName>
</protein>
<evidence type="ECO:0000313" key="2">
    <source>
        <dbReference type="Proteomes" id="UP001611383"/>
    </source>
</evidence>
<name>A0ABY9WNC7_9BACT</name>
<sequence>MKCWNCGHELPAGAERCPVCKSVPAEIPRTTGARVTIDQRVGYVEKGKVTGLEVGHLQGSVMVVQGNVIQLNDPSPEVLERFAWMQHLPTEVKPRSSKGKGLSPIDEERLARVEEDMRSILDRVHAAEARGIQVERIQAGPVEVSRVELLVKQAILAKDEAWEMFFEHLSKQKDKIEQLKRRADVQGGRTEVDLADFMEGFDLEAYRSKSRARYREAEALLREANRLEPTNTEVLLHLAQVLEDLDEDSPEVVSLLTRVQRLLDPPRNDRDRFQLAQAQFLMATRGEWVDPDLVRSARGMFAQLGRSDWVHQCELLLTSRHTSRELPVFQPVGSWLIQSSTGRTLYVRLLAGGTMQGTYQAPPWNLQVGFSGHWAFEPRQQLLHLQGMVSGLPFIHRIQLQGMQAGNPYGIGSDGLTYRLTRLEQAGGLQPLSAL</sequence>
<dbReference type="InterPro" id="IPR011990">
    <property type="entry name" value="TPR-like_helical_dom_sf"/>
</dbReference>
<accession>A0ABY9WNC7</accession>
<organism evidence="1 2">
    <name type="scientific">Archangium minus</name>
    <dbReference type="NCBI Taxonomy" id="83450"/>
    <lineage>
        <taxon>Bacteria</taxon>
        <taxon>Pseudomonadati</taxon>
        <taxon>Myxococcota</taxon>
        <taxon>Myxococcia</taxon>
        <taxon>Myxococcales</taxon>
        <taxon>Cystobacterineae</taxon>
        <taxon>Archangiaceae</taxon>
        <taxon>Archangium</taxon>
    </lineage>
</organism>
<dbReference type="Gene3D" id="1.25.40.10">
    <property type="entry name" value="Tetratricopeptide repeat domain"/>
    <property type="match status" value="1"/>
</dbReference>
<proteinExistence type="predicted"/>
<dbReference type="RefSeq" id="WP_395819801.1">
    <property type="nucleotide sequence ID" value="NZ_CP043494.1"/>
</dbReference>
<evidence type="ECO:0000313" key="1">
    <source>
        <dbReference type="EMBL" id="WNG45301.1"/>
    </source>
</evidence>
<dbReference type="Proteomes" id="UP001611383">
    <property type="component" value="Chromosome"/>
</dbReference>
<gene>
    <name evidence="1" type="ORF">F0U60_15185</name>
</gene>
<reference evidence="1 2" key="1">
    <citation type="submission" date="2019-08" db="EMBL/GenBank/DDBJ databases">
        <title>Archangium and Cystobacter genomes.</title>
        <authorList>
            <person name="Chen I.-C.K."/>
            <person name="Wielgoss S."/>
        </authorList>
    </citation>
    <scope>NUCLEOTIDE SEQUENCE [LARGE SCALE GENOMIC DNA]</scope>
    <source>
        <strain evidence="1 2">Cbm 6</strain>
    </source>
</reference>
<dbReference type="EMBL" id="CP043494">
    <property type="protein sequence ID" value="WNG45301.1"/>
    <property type="molecule type" value="Genomic_DNA"/>
</dbReference>